<dbReference type="RefSeq" id="WP_214037503.1">
    <property type="nucleotide sequence ID" value="NZ_JAGJWT010000002.1"/>
</dbReference>
<comment type="caution">
    <text evidence="2">The sequence shown here is derived from an EMBL/GenBank/DDBJ whole genome shotgun (WGS) entry which is preliminary data.</text>
</comment>
<dbReference type="AlphaFoldDB" id="A0A9X1CZ46"/>
<organism evidence="2 3">
    <name type="scientific">Neisseria elongata subsp. nitroreducens</name>
    <dbReference type="NCBI Taxonomy" id="90367"/>
    <lineage>
        <taxon>Bacteria</taxon>
        <taxon>Pseudomonadati</taxon>
        <taxon>Pseudomonadota</taxon>
        <taxon>Betaproteobacteria</taxon>
        <taxon>Neisseriales</taxon>
        <taxon>Neisseriaceae</taxon>
        <taxon>Neisseria</taxon>
    </lineage>
</organism>
<dbReference type="Proteomes" id="UP000708805">
    <property type="component" value="Unassembled WGS sequence"/>
</dbReference>
<evidence type="ECO:0000313" key="2">
    <source>
        <dbReference type="EMBL" id="MBS9340068.1"/>
    </source>
</evidence>
<protein>
    <submittedName>
        <fullName evidence="2">Uncharacterized protein</fullName>
    </submittedName>
</protein>
<dbReference type="EMBL" id="JAGJWT010000002">
    <property type="protein sequence ID" value="MBS9340068.1"/>
    <property type="molecule type" value="Genomic_DNA"/>
</dbReference>
<sequence>MASFPAWINEECFDIEKIPPDNSQFKIHLFADFMELAAVASSVNTIPLGEIENLQDDDDNMANSPPTEEGIADIDADRDEDFEHYDSEAGESDILGIGAGYDEELEKELTDKTGSRKNKIPTAVHSNLMKAVFENRKQRLNGKWPFQMKVFQKAGDLLSLELEFIPSHAWADRYLTLLLCASQQFFNKSGSSIYTGYFEEIGFYVLKQLFPNPWQIKKCGAAASGIHAYTGTVKEKITALCHDMGMGDDGLNPYWQPAQSGDGGIDLVAFLPFADGYGYISAAFGQCACTNQLSQIENKALESSHAKLRAKINFQALPLNLLFSPVELSEPTRKTKFILSGCDAAIIDRSRLLEHMDNFTLSPAIISHNQQFCSIGIDSLQSI</sequence>
<accession>A0A9X1CZ46</accession>
<feature type="region of interest" description="Disordered" evidence="1">
    <location>
        <begin position="52"/>
        <end position="72"/>
    </location>
</feature>
<proteinExistence type="predicted"/>
<evidence type="ECO:0000313" key="3">
    <source>
        <dbReference type="Proteomes" id="UP000708805"/>
    </source>
</evidence>
<gene>
    <name evidence="2" type="ORF">J8641_04390</name>
</gene>
<reference evidence="2" key="1">
    <citation type="submission" date="2021-04" db="EMBL/GenBank/DDBJ databases">
        <title>Genomic characterization of endocarditis-associated Neisseria elongata subsp. nitroreducens.</title>
        <authorList>
            <person name="Schorner M."/>
            <person name="Passarelli-Araujo H."/>
            <person name="Scheffer M."/>
            <person name="Barazzetti F."/>
            <person name="Martins J."/>
            <person name="Machado H."/>
            <person name="Palmeiro J."/>
            <person name="Bazzo M."/>
        </authorList>
    </citation>
    <scope>NUCLEOTIDE SEQUENCE</scope>
    <source>
        <strain evidence="2">Nel_M001</strain>
    </source>
</reference>
<name>A0A9X1CZ46_NEIEL</name>
<evidence type="ECO:0000256" key="1">
    <source>
        <dbReference type="SAM" id="MobiDB-lite"/>
    </source>
</evidence>